<dbReference type="GO" id="GO:0045892">
    <property type="term" value="P:negative regulation of DNA-templated transcription"/>
    <property type="evidence" value="ECO:0007669"/>
    <property type="project" value="TreeGrafter"/>
</dbReference>
<dbReference type="InterPro" id="IPR014757">
    <property type="entry name" value="Tscrpt_reg_IclR_C"/>
</dbReference>
<dbReference type="PANTHER" id="PTHR30136">
    <property type="entry name" value="HELIX-TURN-HELIX TRANSCRIPTIONAL REGULATOR, ICLR FAMILY"/>
    <property type="match status" value="1"/>
</dbReference>
<dbReference type="Pfam" id="PF09339">
    <property type="entry name" value="HTH_IclR"/>
    <property type="match status" value="1"/>
</dbReference>
<dbReference type="InterPro" id="IPR036390">
    <property type="entry name" value="WH_DNA-bd_sf"/>
</dbReference>
<dbReference type="KEGG" id="git:C6V83_12305"/>
<evidence type="ECO:0000256" key="2">
    <source>
        <dbReference type="ARBA" id="ARBA00023125"/>
    </source>
</evidence>
<gene>
    <name evidence="5" type="ORF">C6V83_12305</name>
</gene>
<dbReference type="SMART" id="SM00346">
    <property type="entry name" value="HTH_ICLR"/>
    <property type="match status" value="1"/>
</dbReference>
<evidence type="ECO:0000256" key="3">
    <source>
        <dbReference type="ARBA" id="ARBA00023163"/>
    </source>
</evidence>
<accession>A0A2S0KGW4</accession>
<dbReference type="Gene3D" id="3.30.450.40">
    <property type="match status" value="1"/>
</dbReference>
<dbReference type="SUPFAM" id="SSF55781">
    <property type="entry name" value="GAF domain-like"/>
    <property type="match status" value="1"/>
</dbReference>
<dbReference type="Pfam" id="PF01614">
    <property type="entry name" value="IclR_C"/>
    <property type="match status" value="1"/>
</dbReference>
<keyword evidence="3" id="KW-0804">Transcription</keyword>
<dbReference type="AlphaFoldDB" id="A0A2S0KGW4"/>
<evidence type="ECO:0000313" key="6">
    <source>
        <dbReference type="Proteomes" id="UP000239814"/>
    </source>
</evidence>
<reference evidence="5 6" key="1">
    <citation type="submission" date="2018-03" db="EMBL/GenBank/DDBJ databases">
        <title>Characteristics and genome of n-alkane degrading marine bacteria Gordonia iterans isolated from crude oil contaminated in Tae-an, South Korea.</title>
        <authorList>
            <person name="Lee S.-S."/>
            <person name="Kim H."/>
        </authorList>
    </citation>
    <scope>NUCLEOTIDE SEQUENCE [LARGE SCALE GENOMIC DNA]</scope>
    <source>
        <strain evidence="5 6">Co17</strain>
    </source>
</reference>
<protein>
    <submittedName>
        <fullName evidence="5">IclR family transcriptional regulator</fullName>
    </submittedName>
</protein>
<keyword evidence="2" id="KW-0238">DNA-binding</keyword>
<proteinExistence type="predicted"/>
<evidence type="ECO:0000259" key="4">
    <source>
        <dbReference type="PROSITE" id="PS51078"/>
    </source>
</evidence>
<dbReference type="InterPro" id="IPR029016">
    <property type="entry name" value="GAF-like_dom_sf"/>
</dbReference>
<dbReference type="InterPro" id="IPR005471">
    <property type="entry name" value="Tscrpt_reg_IclR_N"/>
</dbReference>
<keyword evidence="1" id="KW-0805">Transcription regulation</keyword>
<dbReference type="GO" id="GO:0003700">
    <property type="term" value="F:DNA-binding transcription factor activity"/>
    <property type="evidence" value="ECO:0007669"/>
    <property type="project" value="TreeGrafter"/>
</dbReference>
<dbReference type="Gene3D" id="1.10.10.10">
    <property type="entry name" value="Winged helix-like DNA-binding domain superfamily/Winged helix DNA-binding domain"/>
    <property type="match status" value="1"/>
</dbReference>
<name>A0A2S0KGW4_9ACTN</name>
<feature type="domain" description="IclR-ED" evidence="4">
    <location>
        <begin position="130"/>
        <end position="313"/>
    </location>
</feature>
<dbReference type="GO" id="GO:0003677">
    <property type="term" value="F:DNA binding"/>
    <property type="evidence" value="ECO:0007669"/>
    <property type="project" value="UniProtKB-KW"/>
</dbReference>
<dbReference type="Proteomes" id="UP000239814">
    <property type="component" value="Chromosome"/>
</dbReference>
<organism evidence="5 6">
    <name type="scientific">Gordonia iterans</name>
    <dbReference type="NCBI Taxonomy" id="1004901"/>
    <lineage>
        <taxon>Bacteria</taxon>
        <taxon>Bacillati</taxon>
        <taxon>Actinomycetota</taxon>
        <taxon>Actinomycetes</taxon>
        <taxon>Mycobacteriales</taxon>
        <taxon>Gordoniaceae</taxon>
        <taxon>Gordonia</taxon>
    </lineage>
</organism>
<evidence type="ECO:0000313" key="5">
    <source>
        <dbReference type="EMBL" id="AVM00922.1"/>
    </source>
</evidence>
<dbReference type="InterPro" id="IPR050707">
    <property type="entry name" value="HTH_MetabolicPath_Reg"/>
</dbReference>
<dbReference type="OrthoDB" id="60629at2"/>
<dbReference type="SUPFAM" id="SSF46785">
    <property type="entry name" value="Winged helix' DNA-binding domain"/>
    <property type="match status" value="1"/>
</dbReference>
<dbReference type="InterPro" id="IPR036388">
    <property type="entry name" value="WH-like_DNA-bd_sf"/>
</dbReference>
<dbReference type="PROSITE" id="PS51078">
    <property type="entry name" value="ICLR_ED"/>
    <property type="match status" value="1"/>
</dbReference>
<dbReference type="EMBL" id="CP027433">
    <property type="protein sequence ID" value="AVM00922.1"/>
    <property type="molecule type" value="Genomic_DNA"/>
</dbReference>
<dbReference type="PANTHER" id="PTHR30136:SF24">
    <property type="entry name" value="HTH-TYPE TRANSCRIPTIONAL REPRESSOR ALLR"/>
    <property type="match status" value="1"/>
</dbReference>
<sequence>MRDARSGPRAVVRRLRFRHRRRSRRELGTQLLSWHDRPRGLRRAQAFRLAQRYARWVSTTRSQQPPGLDTVVGKVTAILHAFGTDDPYLPLAELVRRTGLHKATVHRLAGELTAARLLERTSNGYRLSGGLFELGMRASAERSLTEIAMPFLQDVYDRTRETVHLGVLEDHEVMYVAKIGGHRQASAPSRVGGRMPLHCTGIGKALLAHAPMELRHEVLTGALVRRTPRTIVAPGLLEKHLQAIREYSVAYEYEESAPGIACVAAPVFDDDRAVIAAISATGPVHRFRPEQHADAVRAAASGVAVTLQRRRDRQG</sequence>
<evidence type="ECO:0000256" key="1">
    <source>
        <dbReference type="ARBA" id="ARBA00023015"/>
    </source>
</evidence>
<keyword evidence="6" id="KW-1185">Reference proteome</keyword>